<evidence type="ECO:0000256" key="10">
    <source>
        <dbReference type="ARBA" id="ARBA00022840"/>
    </source>
</evidence>
<keyword evidence="9 17" id="KW-0547">Nucleotide-binding</keyword>
<sequence>MKRIEDYTNKQVLVLGLAKSGYGASTVLHELGAIVTVNDKQSLEGNELAEQLKEKGITIISGHHPIEILDEGIELVVKNPGIPYSNPMLVAAAERNIPIITEVELAYRISEAPMIGITGSNGKTTTTTLVFNMLEEAKKKPLIAGNIGTVACEVACDAKEDNVIVTELSSFQLMGAQMFQPKISILLNIFEAHLDYHGSLDEYAAAKGNVFRQQLADDFAVYNIDDERVAMLAKNSNATLVPFSTQRVVEDGAYIYEGALYFKEEKVIAIADIVLPGKHNLQNILAAICTVKLMGVDNEAIARILTTFAGVKHRTQYVTTIQGRKFYNDSKATNTLATQAALSAFAQPVILLAGGLDRGNGFDDLLPYLSGVKGMITYGQTASKLEALGSAAGIQHVQVVDTVETAVEAAYQLSADGDVILLSPACASWDQFKTFEERGDMFIQAVHKLV</sequence>
<dbReference type="GO" id="GO:0008764">
    <property type="term" value="F:UDP-N-acetylmuramoylalanine-D-glutamate ligase activity"/>
    <property type="evidence" value="ECO:0007669"/>
    <property type="project" value="UniProtKB-UniRule"/>
</dbReference>
<dbReference type="RefSeq" id="WP_188387804.1">
    <property type="nucleotide sequence ID" value="NZ_BMFK01000001.1"/>
</dbReference>
<feature type="domain" description="Mur ligase central" evidence="20">
    <location>
        <begin position="117"/>
        <end position="290"/>
    </location>
</feature>
<evidence type="ECO:0000256" key="6">
    <source>
        <dbReference type="ARBA" id="ARBA00015655"/>
    </source>
</evidence>
<reference evidence="21" key="1">
    <citation type="journal article" date="2014" name="Int. J. Syst. Evol. Microbiol.">
        <title>Complete genome sequence of Corynebacterium casei LMG S-19264T (=DSM 44701T), isolated from a smear-ripened cheese.</title>
        <authorList>
            <consortium name="US DOE Joint Genome Institute (JGI-PGF)"/>
            <person name="Walter F."/>
            <person name="Albersmeier A."/>
            <person name="Kalinowski J."/>
            <person name="Ruckert C."/>
        </authorList>
    </citation>
    <scope>NUCLEOTIDE SEQUENCE</scope>
    <source>
        <strain evidence="21">CGMCC 1.12698</strain>
    </source>
</reference>
<comment type="caution">
    <text evidence="21">The sequence shown here is derived from an EMBL/GenBank/DDBJ whole genome shotgun (WGS) entry which is preliminary data.</text>
</comment>
<dbReference type="GO" id="GO:0009252">
    <property type="term" value="P:peptidoglycan biosynthetic process"/>
    <property type="evidence" value="ECO:0007669"/>
    <property type="project" value="UniProtKB-UniRule"/>
</dbReference>
<keyword evidence="13 17" id="KW-0961">Cell wall biogenesis/degradation</keyword>
<dbReference type="Gene3D" id="3.40.1190.10">
    <property type="entry name" value="Mur-like, catalytic domain"/>
    <property type="match status" value="1"/>
</dbReference>
<evidence type="ECO:0000256" key="18">
    <source>
        <dbReference type="RuleBase" id="RU003664"/>
    </source>
</evidence>
<evidence type="ECO:0000256" key="14">
    <source>
        <dbReference type="ARBA" id="ARBA00030398"/>
    </source>
</evidence>
<proteinExistence type="inferred from homology"/>
<comment type="similarity">
    <text evidence="4 17">Belongs to the MurCDEF family.</text>
</comment>
<evidence type="ECO:0000256" key="7">
    <source>
        <dbReference type="ARBA" id="ARBA00022490"/>
    </source>
</evidence>
<evidence type="ECO:0000256" key="16">
    <source>
        <dbReference type="ARBA" id="ARBA00047632"/>
    </source>
</evidence>
<evidence type="ECO:0000256" key="4">
    <source>
        <dbReference type="ARBA" id="ARBA00010416"/>
    </source>
</evidence>
<dbReference type="PANTHER" id="PTHR43692:SF1">
    <property type="entry name" value="UDP-N-ACETYLMURAMOYLALANINE--D-GLUTAMATE LIGASE"/>
    <property type="match status" value="1"/>
</dbReference>
<evidence type="ECO:0000256" key="17">
    <source>
        <dbReference type="HAMAP-Rule" id="MF_00639"/>
    </source>
</evidence>
<keyword evidence="11 17" id="KW-0133">Cell shape</keyword>
<evidence type="ECO:0000256" key="8">
    <source>
        <dbReference type="ARBA" id="ARBA00022598"/>
    </source>
</evidence>
<dbReference type="EMBL" id="BMFK01000001">
    <property type="protein sequence ID" value="GGE66293.1"/>
    <property type="molecule type" value="Genomic_DNA"/>
</dbReference>
<evidence type="ECO:0000256" key="5">
    <source>
        <dbReference type="ARBA" id="ARBA00012212"/>
    </source>
</evidence>
<protein>
    <recommendedName>
        <fullName evidence="6 17">UDP-N-acetylmuramoylalanine--D-glutamate ligase</fullName>
        <ecNumber evidence="5 17">6.3.2.9</ecNumber>
    </recommendedName>
    <alternativeName>
        <fullName evidence="15 17">D-glutamic acid-adding enzyme</fullName>
    </alternativeName>
    <alternativeName>
        <fullName evidence="14 17">UDP-N-acetylmuramoyl-L-alanyl-D-glutamate synthetase</fullName>
    </alternativeName>
</protein>
<evidence type="ECO:0000259" key="19">
    <source>
        <dbReference type="Pfam" id="PF02875"/>
    </source>
</evidence>
<name>A0A917APR4_9BACI</name>
<evidence type="ECO:0000313" key="21">
    <source>
        <dbReference type="EMBL" id="GGE66293.1"/>
    </source>
</evidence>
<dbReference type="GO" id="GO:0005737">
    <property type="term" value="C:cytoplasm"/>
    <property type="evidence" value="ECO:0007669"/>
    <property type="project" value="UniProtKB-SubCell"/>
</dbReference>
<feature type="domain" description="Mur ligase C-terminal" evidence="19">
    <location>
        <begin position="313"/>
        <end position="426"/>
    </location>
</feature>
<dbReference type="InterPro" id="IPR005762">
    <property type="entry name" value="MurD"/>
</dbReference>
<feature type="binding site" evidence="17">
    <location>
        <begin position="119"/>
        <end position="125"/>
    </location>
    <ligand>
        <name>ATP</name>
        <dbReference type="ChEBI" id="CHEBI:30616"/>
    </ligand>
</feature>
<evidence type="ECO:0000256" key="1">
    <source>
        <dbReference type="ARBA" id="ARBA00002734"/>
    </source>
</evidence>
<dbReference type="Pfam" id="PF02875">
    <property type="entry name" value="Mur_ligase_C"/>
    <property type="match status" value="1"/>
</dbReference>
<dbReference type="InterPro" id="IPR036565">
    <property type="entry name" value="Mur-like_cat_sf"/>
</dbReference>
<evidence type="ECO:0000256" key="15">
    <source>
        <dbReference type="ARBA" id="ARBA00032324"/>
    </source>
</evidence>
<dbReference type="InterPro" id="IPR013221">
    <property type="entry name" value="Mur_ligase_cen"/>
</dbReference>
<keyword evidence="8 17" id="KW-0436">Ligase</keyword>
<keyword evidence="12 17" id="KW-0573">Peptidoglycan synthesis</keyword>
<dbReference type="Gene3D" id="3.90.190.20">
    <property type="entry name" value="Mur ligase, C-terminal domain"/>
    <property type="match status" value="1"/>
</dbReference>
<dbReference type="GO" id="GO:0051301">
    <property type="term" value="P:cell division"/>
    <property type="evidence" value="ECO:0007669"/>
    <property type="project" value="UniProtKB-KW"/>
</dbReference>
<keyword evidence="17 18" id="KW-0131">Cell cycle</keyword>
<evidence type="ECO:0000256" key="2">
    <source>
        <dbReference type="ARBA" id="ARBA00004496"/>
    </source>
</evidence>
<evidence type="ECO:0000256" key="11">
    <source>
        <dbReference type="ARBA" id="ARBA00022960"/>
    </source>
</evidence>
<evidence type="ECO:0000313" key="22">
    <source>
        <dbReference type="Proteomes" id="UP000605259"/>
    </source>
</evidence>
<reference evidence="21" key="2">
    <citation type="submission" date="2020-09" db="EMBL/GenBank/DDBJ databases">
        <authorList>
            <person name="Sun Q."/>
            <person name="Zhou Y."/>
        </authorList>
    </citation>
    <scope>NUCLEOTIDE SEQUENCE</scope>
    <source>
        <strain evidence="21">CGMCC 1.12698</strain>
    </source>
</reference>
<organism evidence="21 22">
    <name type="scientific">Priestia taiwanensis</name>
    <dbReference type="NCBI Taxonomy" id="1347902"/>
    <lineage>
        <taxon>Bacteria</taxon>
        <taxon>Bacillati</taxon>
        <taxon>Bacillota</taxon>
        <taxon>Bacilli</taxon>
        <taxon>Bacillales</taxon>
        <taxon>Bacillaceae</taxon>
        <taxon>Priestia</taxon>
    </lineage>
</organism>
<evidence type="ECO:0000256" key="3">
    <source>
        <dbReference type="ARBA" id="ARBA00004752"/>
    </source>
</evidence>
<comment type="catalytic activity">
    <reaction evidence="16 17 18">
        <text>UDP-N-acetyl-alpha-D-muramoyl-L-alanine + D-glutamate + ATP = UDP-N-acetyl-alpha-D-muramoyl-L-alanyl-D-glutamate + ADP + phosphate + H(+)</text>
        <dbReference type="Rhea" id="RHEA:16429"/>
        <dbReference type="ChEBI" id="CHEBI:15378"/>
        <dbReference type="ChEBI" id="CHEBI:29986"/>
        <dbReference type="ChEBI" id="CHEBI:30616"/>
        <dbReference type="ChEBI" id="CHEBI:43474"/>
        <dbReference type="ChEBI" id="CHEBI:83898"/>
        <dbReference type="ChEBI" id="CHEBI:83900"/>
        <dbReference type="ChEBI" id="CHEBI:456216"/>
        <dbReference type="EC" id="6.3.2.9"/>
    </reaction>
</comment>
<keyword evidence="10 17" id="KW-0067">ATP-binding</keyword>
<dbReference type="GO" id="GO:0005524">
    <property type="term" value="F:ATP binding"/>
    <property type="evidence" value="ECO:0007669"/>
    <property type="project" value="UniProtKB-UniRule"/>
</dbReference>
<dbReference type="SUPFAM" id="SSF51984">
    <property type="entry name" value="MurCD N-terminal domain"/>
    <property type="match status" value="1"/>
</dbReference>
<dbReference type="AlphaFoldDB" id="A0A917APR4"/>
<keyword evidence="17 18" id="KW-0132">Cell division</keyword>
<dbReference type="InterPro" id="IPR004101">
    <property type="entry name" value="Mur_ligase_C"/>
</dbReference>
<dbReference type="PANTHER" id="PTHR43692">
    <property type="entry name" value="UDP-N-ACETYLMURAMOYLALANINE--D-GLUTAMATE LIGASE"/>
    <property type="match status" value="1"/>
</dbReference>
<gene>
    <name evidence="17 21" type="primary">murD</name>
    <name evidence="21" type="ORF">GCM10007140_15600</name>
</gene>
<dbReference type="Proteomes" id="UP000605259">
    <property type="component" value="Unassembled WGS sequence"/>
</dbReference>
<dbReference type="HAMAP" id="MF_00639">
    <property type="entry name" value="MurD"/>
    <property type="match status" value="1"/>
</dbReference>
<evidence type="ECO:0000256" key="12">
    <source>
        <dbReference type="ARBA" id="ARBA00022984"/>
    </source>
</evidence>
<dbReference type="NCBIfam" id="TIGR01087">
    <property type="entry name" value="murD"/>
    <property type="match status" value="1"/>
</dbReference>
<keyword evidence="22" id="KW-1185">Reference proteome</keyword>
<evidence type="ECO:0000256" key="13">
    <source>
        <dbReference type="ARBA" id="ARBA00023316"/>
    </source>
</evidence>
<evidence type="ECO:0000256" key="9">
    <source>
        <dbReference type="ARBA" id="ARBA00022741"/>
    </source>
</evidence>
<dbReference type="SUPFAM" id="SSF53623">
    <property type="entry name" value="MurD-like peptide ligases, catalytic domain"/>
    <property type="match status" value="1"/>
</dbReference>
<keyword evidence="7 17" id="KW-0963">Cytoplasm</keyword>
<comment type="subcellular location">
    <subcellularLocation>
        <location evidence="2 17 18">Cytoplasm</location>
    </subcellularLocation>
</comment>
<dbReference type="InterPro" id="IPR036615">
    <property type="entry name" value="Mur_ligase_C_dom_sf"/>
</dbReference>
<dbReference type="SUPFAM" id="SSF53244">
    <property type="entry name" value="MurD-like peptide ligases, peptide-binding domain"/>
    <property type="match status" value="1"/>
</dbReference>
<dbReference type="Pfam" id="PF21799">
    <property type="entry name" value="MurD-like_N"/>
    <property type="match status" value="1"/>
</dbReference>
<dbReference type="EC" id="6.3.2.9" evidence="5 17"/>
<dbReference type="Pfam" id="PF08245">
    <property type="entry name" value="Mur_ligase_M"/>
    <property type="match status" value="1"/>
</dbReference>
<dbReference type="Gene3D" id="3.40.50.720">
    <property type="entry name" value="NAD(P)-binding Rossmann-like Domain"/>
    <property type="match status" value="1"/>
</dbReference>
<dbReference type="GO" id="GO:0071555">
    <property type="term" value="P:cell wall organization"/>
    <property type="evidence" value="ECO:0007669"/>
    <property type="project" value="UniProtKB-KW"/>
</dbReference>
<dbReference type="GO" id="GO:0008360">
    <property type="term" value="P:regulation of cell shape"/>
    <property type="evidence" value="ECO:0007669"/>
    <property type="project" value="UniProtKB-KW"/>
</dbReference>
<comment type="function">
    <text evidence="1 17 18">Cell wall formation. Catalyzes the addition of glutamate to the nucleotide precursor UDP-N-acetylmuramoyl-L-alanine (UMA).</text>
</comment>
<comment type="pathway">
    <text evidence="3 17 18">Cell wall biogenesis; peptidoglycan biosynthesis.</text>
</comment>
<accession>A0A917APR4</accession>
<evidence type="ECO:0000259" key="20">
    <source>
        <dbReference type="Pfam" id="PF08245"/>
    </source>
</evidence>